<comment type="subcellular location">
    <subcellularLocation>
        <location evidence="1">Cell membrane</location>
        <topology evidence="1">Multi-pass membrane protein</topology>
    </subcellularLocation>
</comment>
<feature type="transmembrane region" description="Helical" evidence="7">
    <location>
        <begin position="420"/>
        <end position="438"/>
    </location>
</feature>
<evidence type="ECO:0000313" key="9">
    <source>
        <dbReference type="Proteomes" id="UP000006048"/>
    </source>
</evidence>
<evidence type="ECO:0000256" key="6">
    <source>
        <dbReference type="ARBA" id="ARBA00023136"/>
    </source>
</evidence>
<evidence type="ECO:0000313" key="8">
    <source>
        <dbReference type="EMBL" id="AFM13843.1"/>
    </source>
</evidence>
<feature type="transmembrane region" description="Helical" evidence="7">
    <location>
        <begin position="32"/>
        <end position="56"/>
    </location>
</feature>
<dbReference type="EMBL" id="CP002959">
    <property type="protein sequence ID" value="AFM13843.1"/>
    <property type="molecule type" value="Genomic_DNA"/>
</dbReference>
<proteinExistence type="inferred from homology"/>
<evidence type="ECO:0000256" key="4">
    <source>
        <dbReference type="ARBA" id="ARBA00022692"/>
    </source>
</evidence>
<dbReference type="AlphaFoldDB" id="I4B986"/>
<feature type="transmembrane region" description="Helical" evidence="7">
    <location>
        <begin position="68"/>
        <end position="97"/>
    </location>
</feature>
<dbReference type="Pfam" id="PF03916">
    <property type="entry name" value="NrfD"/>
    <property type="match status" value="1"/>
</dbReference>
<dbReference type="HOGENOM" id="CLU_021295_1_0_12"/>
<feature type="transmembrane region" description="Helical" evidence="7">
    <location>
        <begin position="268"/>
        <end position="287"/>
    </location>
</feature>
<dbReference type="GO" id="GO:0005886">
    <property type="term" value="C:plasma membrane"/>
    <property type="evidence" value="ECO:0007669"/>
    <property type="project" value="UniProtKB-SubCell"/>
</dbReference>
<organism evidence="8 9">
    <name type="scientific">Turneriella parva (strain ATCC BAA-1111 / DSM 21527 / NCTC 11395 / H)</name>
    <name type="common">Leptospira parva</name>
    <dbReference type="NCBI Taxonomy" id="869212"/>
    <lineage>
        <taxon>Bacteria</taxon>
        <taxon>Pseudomonadati</taxon>
        <taxon>Spirochaetota</taxon>
        <taxon>Spirochaetia</taxon>
        <taxon>Leptospirales</taxon>
        <taxon>Leptospiraceae</taxon>
        <taxon>Turneriella</taxon>
    </lineage>
</organism>
<evidence type="ECO:0000256" key="7">
    <source>
        <dbReference type="SAM" id="Phobius"/>
    </source>
</evidence>
<sequence length="461" mass="52616">MATEKNIYHIGKPFAAMDDDVMRPIEAFPTKLWWGAFGVSIAAAVLGIATILYSWFVGLGIFAINNPVGWGFFIVNFVFWVGIGHAGTLISAILFLFRQKWRTSINRAAEAMTIFAVIVAAIFPLIHIGRPWFVYWAFPYPNERGPLWANFRSPLLWDLFAISTYFSVSLIFWYMGLVPDFATLRDRFERYKANSKIGAFLLQVKSISYRVLALGWVGSAKTWHHYEKMVMILSALATPLVLSVHTIVSFDFATSVIPGWHATIFPPYFVAGAIYSGFAMVMTLMIITREVFKLKEYITIKHLENMAIVILVTGMMVSFAYTVEFVMAAYSASHNEQYAFINRMTGPFAWAFWIMFTCNVVSPHFLWFKKLRTNIKMLFVISIVVNIGMWFERFVIVIISLHRDYLPSSWDSYDPTWADYAVLIGSFGIFFTLFLMFIRTIPSIALAEVKADEANASLSHH</sequence>
<feature type="transmembrane region" description="Helical" evidence="7">
    <location>
        <begin position="377"/>
        <end position="400"/>
    </location>
</feature>
<feature type="transmembrane region" description="Helical" evidence="7">
    <location>
        <begin position="109"/>
        <end position="135"/>
    </location>
</feature>
<keyword evidence="6 7" id="KW-0472">Membrane</keyword>
<dbReference type="RefSeq" id="WP_014804343.1">
    <property type="nucleotide sequence ID" value="NC_018020.1"/>
</dbReference>
<keyword evidence="3" id="KW-1003">Cell membrane</keyword>
<protein>
    <submittedName>
        <fullName evidence="8">Quinol:cytochrome c oxidoreductase quinone-binding subunit 1</fullName>
    </submittedName>
</protein>
<dbReference type="PANTHER" id="PTHR43044:SF2">
    <property type="entry name" value="POLYSULPHIDE REDUCTASE NRFD"/>
    <property type="match status" value="1"/>
</dbReference>
<name>I4B986_TURPD</name>
<keyword evidence="4 7" id="KW-0812">Transmembrane</keyword>
<feature type="transmembrane region" description="Helical" evidence="7">
    <location>
        <begin position="308"/>
        <end position="330"/>
    </location>
</feature>
<dbReference type="Proteomes" id="UP000006048">
    <property type="component" value="Chromosome"/>
</dbReference>
<gene>
    <name evidence="8" type="ordered locus">Turpa_3204</name>
</gene>
<dbReference type="KEGG" id="tpx:Turpa_3204"/>
<comment type="similarity">
    <text evidence="2">Belongs to the NrfD family.</text>
</comment>
<keyword evidence="5 7" id="KW-1133">Transmembrane helix</keyword>
<evidence type="ECO:0000256" key="3">
    <source>
        <dbReference type="ARBA" id="ARBA00022475"/>
    </source>
</evidence>
<feature type="transmembrane region" description="Helical" evidence="7">
    <location>
        <begin position="155"/>
        <end position="177"/>
    </location>
</feature>
<feature type="transmembrane region" description="Helical" evidence="7">
    <location>
        <begin position="350"/>
        <end position="368"/>
    </location>
</feature>
<evidence type="ECO:0000256" key="1">
    <source>
        <dbReference type="ARBA" id="ARBA00004651"/>
    </source>
</evidence>
<dbReference type="PANTHER" id="PTHR43044">
    <property type="match status" value="1"/>
</dbReference>
<feature type="transmembrane region" description="Helical" evidence="7">
    <location>
        <begin position="229"/>
        <end position="248"/>
    </location>
</feature>
<dbReference type="STRING" id="869212.Turpa_3204"/>
<evidence type="ECO:0000256" key="5">
    <source>
        <dbReference type="ARBA" id="ARBA00022989"/>
    </source>
</evidence>
<evidence type="ECO:0000256" key="2">
    <source>
        <dbReference type="ARBA" id="ARBA00008929"/>
    </source>
</evidence>
<dbReference type="InterPro" id="IPR005614">
    <property type="entry name" value="NrfD-like"/>
</dbReference>
<keyword evidence="9" id="KW-1185">Reference proteome</keyword>
<reference evidence="8 9" key="1">
    <citation type="submission" date="2012-06" db="EMBL/GenBank/DDBJ databases">
        <title>The complete chromosome of genome of Turneriella parva DSM 21527.</title>
        <authorList>
            <consortium name="US DOE Joint Genome Institute (JGI-PGF)"/>
            <person name="Lucas S."/>
            <person name="Han J."/>
            <person name="Lapidus A."/>
            <person name="Bruce D."/>
            <person name="Goodwin L."/>
            <person name="Pitluck S."/>
            <person name="Peters L."/>
            <person name="Kyrpides N."/>
            <person name="Mavromatis K."/>
            <person name="Ivanova N."/>
            <person name="Mikhailova N."/>
            <person name="Chertkov O."/>
            <person name="Detter J.C."/>
            <person name="Tapia R."/>
            <person name="Han C."/>
            <person name="Land M."/>
            <person name="Hauser L."/>
            <person name="Markowitz V."/>
            <person name="Cheng J.-F."/>
            <person name="Hugenholtz P."/>
            <person name="Woyke T."/>
            <person name="Wu D."/>
            <person name="Gronow S."/>
            <person name="Wellnitz S."/>
            <person name="Brambilla E."/>
            <person name="Klenk H.-P."/>
            <person name="Eisen J.A."/>
        </authorList>
    </citation>
    <scope>NUCLEOTIDE SEQUENCE [LARGE SCALE GENOMIC DNA]</scope>
    <source>
        <strain evidence="9">ATCC BAA-1111 / DSM 21527 / NCTC 11395 / H</strain>
    </source>
</reference>
<dbReference type="OrthoDB" id="9806499at2"/>
<dbReference type="PATRIC" id="fig|869212.3.peg.3233"/>
<accession>I4B986</accession>